<feature type="domain" description="Intermembrane lipid transfer protein VPS13-like C-terminal" evidence="5">
    <location>
        <begin position="4853"/>
        <end position="4944"/>
    </location>
</feature>
<dbReference type="OMA" id="LELVWWS"/>
<feature type="region of interest" description="Disordered" evidence="3">
    <location>
        <begin position="4730"/>
        <end position="4749"/>
    </location>
</feature>
<dbReference type="RefSeq" id="XP_003054806.1">
    <property type="nucleotide sequence ID" value="XM_003054760.1"/>
</dbReference>
<organism evidence="7">
    <name type="scientific">Micromonas pusilla (strain CCMP1545)</name>
    <name type="common">Picoplanktonic green alga</name>
    <dbReference type="NCBI Taxonomy" id="564608"/>
    <lineage>
        <taxon>Eukaryota</taxon>
        <taxon>Viridiplantae</taxon>
        <taxon>Chlorophyta</taxon>
        <taxon>Mamiellophyceae</taxon>
        <taxon>Mamiellales</taxon>
        <taxon>Mamiellaceae</taxon>
        <taxon>Micromonas</taxon>
    </lineage>
</organism>
<dbReference type="STRING" id="564608.C1MGN1"/>
<feature type="compositionally biased region" description="Acidic residues" evidence="3">
    <location>
        <begin position="1658"/>
        <end position="1670"/>
    </location>
</feature>
<dbReference type="InterPro" id="IPR056748">
    <property type="entry name" value="VPS13-like_C"/>
</dbReference>
<keyword evidence="2" id="KW-0813">Transport</keyword>
<evidence type="ECO:0000259" key="4">
    <source>
        <dbReference type="Pfam" id="PF12624"/>
    </source>
</evidence>
<feature type="region of interest" description="Disordered" evidence="3">
    <location>
        <begin position="287"/>
        <end position="307"/>
    </location>
</feature>
<feature type="domain" description="Chorein N-terminal" evidence="4">
    <location>
        <begin position="1"/>
        <end position="601"/>
    </location>
</feature>
<dbReference type="GO" id="GO:0045053">
    <property type="term" value="P:protein retention in Golgi apparatus"/>
    <property type="evidence" value="ECO:0007669"/>
    <property type="project" value="TreeGrafter"/>
</dbReference>
<proteinExistence type="inferred from homology"/>
<evidence type="ECO:0000256" key="3">
    <source>
        <dbReference type="SAM" id="MobiDB-lite"/>
    </source>
</evidence>
<dbReference type="OrthoDB" id="498984at2759"/>
<keyword evidence="7" id="KW-1185">Reference proteome</keyword>
<feature type="region of interest" description="Disordered" evidence="3">
    <location>
        <begin position="529"/>
        <end position="554"/>
    </location>
</feature>
<dbReference type="PANTHER" id="PTHR16166:SF93">
    <property type="entry name" value="INTERMEMBRANE LIPID TRANSFER PROTEIN VPS13"/>
    <property type="match status" value="1"/>
</dbReference>
<comment type="similarity">
    <text evidence="1">Belongs to the VPS13 family.</text>
</comment>
<evidence type="ECO:0000256" key="2">
    <source>
        <dbReference type="ARBA" id="ARBA00022448"/>
    </source>
</evidence>
<evidence type="ECO:0000256" key="1">
    <source>
        <dbReference type="ARBA" id="ARBA00006545"/>
    </source>
</evidence>
<dbReference type="InterPro" id="IPR009291">
    <property type="entry name" value="Vps62"/>
</dbReference>
<feature type="region of interest" description="Disordered" evidence="3">
    <location>
        <begin position="1628"/>
        <end position="1670"/>
    </location>
</feature>
<dbReference type="GO" id="GO:0006623">
    <property type="term" value="P:protein targeting to vacuole"/>
    <property type="evidence" value="ECO:0007669"/>
    <property type="project" value="TreeGrafter"/>
</dbReference>
<evidence type="ECO:0000313" key="6">
    <source>
        <dbReference type="EMBL" id="EEH60058.1"/>
    </source>
</evidence>
<evidence type="ECO:0000259" key="5">
    <source>
        <dbReference type="Pfam" id="PF25037"/>
    </source>
</evidence>
<dbReference type="PANTHER" id="PTHR16166">
    <property type="entry name" value="VACUOLAR PROTEIN SORTING-ASSOCIATED PROTEIN VPS13"/>
    <property type="match status" value="1"/>
</dbReference>
<accession>C1MGN1</accession>
<evidence type="ECO:0000313" key="7">
    <source>
        <dbReference type="Proteomes" id="UP000001876"/>
    </source>
</evidence>
<name>C1MGN1_MICPC</name>
<dbReference type="Proteomes" id="UP000001876">
    <property type="component" value="Unassembled WGS sequence"/>
</dbReference>
<sequence length="5009" mass="514881">MFEGQLTAVLNRTLGAYVHGISSKDLSVAVLSGNIVLKNLRMKADALNALGMPFDVRAGVVGKLTLQVPWRALGRQPVIATLDEVYVVAGFASQDASLSVEEKTKRWNAAQAELKRKIVDEGELAWLAANAATGGGATKNAAAQPPANDGDEGGGGWLAGMLDTILGNLEVRVTRIHLRLEDDLGGADGADGAGCASEASSASNPFAAGVTLESLSVSTVDADGAESFSVKGLAERMRKSATLSRLAIYFDVGAKTLRPLGTAAWKDVASSTLAAVMEPGTTSRAFEAATAGSNVPTEKASKASKASASEEDVKASALAATEQASRRSFLLAPASARARYERRGKIEAASETLASQRVYLRVDSLAATLKSSHLRVLFYAVERLERDARRAPHAHLRPSVSVRESPRAWWTFATAAAKLRRSVDAAERGGELSVHRAMELMRARRAYVDAYAARALSKPRPKKVRSGERWPRALAVGEAPEIDAIEASHPAHSCVLFRALAHQRLKQTTGDDVQDGVAKASGGGWFSSWTWGSSGKKDDGGGAENADGGGDGEMSAKDWDALQKIFDVEGHAAAAAAAASAVSDDALQAEYSVRVGSMSLELVDDESGGGGGASRQNVVVLHSAASGFVAGSRAFGAARADHRLIVSGMELTASGSTLARVRGGRASRALDDRADADDTARILWGSGADGDSDSDDDDDAFADASADVEDLGLASGTDDDARAAAPPPPHALSVKFENKPKPRSPREEDETSTDAPPPPPDIVVAATVAPAYLTVLRAPVDRVVAVLTRHKSEALAAQEETFKRAVAASASATAAAAQERVLAALSERPVIDASVVIHTPHVAVPSRPGLDAATLLLDLGRLRLRSRDAVELGVDVAQRRMFSGFAIEVSEISASIARGVSDANDCGVGGANPTLAFEDASPLLPSFGARATVLQALAPVPGRASLDVTFTANALRAAVSPRRIDQLVAIAEHLSSSSERISTGGYHGGGDDDDDVASLAGSDFTIGSDVSAVPGDGVKGWILQVSFGRLQWTPCLVKVNDLGKVEIFAAGVAGGLGAVAGKPLAAPTFVTTGGALKLRASDAAGKKHAMIVSPDAASTTSAMERIRAAAGTGATSHFPDLVKSNRVVRFKSSRAMTRVKEAINAGARNARASAGIAVAEGDEPAPTEAEPTRDGAAGSAKEKDVVDSIRFTATLSELSIVVAAPLDAPLSTPAERASSASTLTRVDTMSSEHADEFYDANDDVEWWRRRGGGGGGGADDDVERALARIVLSDVGATYSQRDDDVNVALSLAAFTVHDAYASDVTNRRCTLLTTGAASRVGGKGGGENENVFHVTYASIAPGSSAYAGVDAEIAAVLGPLSMSIRRPTLAALAAFPSLLGGARASGSETTTTTTPTAAAAANADVVAAETGKSRVAMAVTARVDALRLALLLEDAEDDDTSRLNPGCVLEAKITDMDAALTLYPSTTKVEASMGTLRVTDPRLPPAHPYRYIVNPSRGGIDSDASAGSSLVTASYESFDEGEQADGALSSVAANVASLRVVFLYRLVTEISDFFDGLSVAIAAPAASSSSSKATTASSSSTSSSTSPSAAMRLDIAMDAPVIVVPRLTSDVSLALELDMGALGAKNALTQTRSTRPDAATRTAAKSKSSPGLDSLACSDDEDDDADADEEYDAGASAATIVDRTAVRLSGVNVVVVGGDAAGAGPRRVPLMRSPAAAEAVIWRRLGGTRDADDDTPETVVRADVEPLIMDISAEDFRLLSTCVLSNMAEKPSRMETPANPLRFPRGVATTDAEDAFRATAAASGPLGTLEEGETETGDEDDAVVNAAAPPPHSRFSLARDEPAVVLEGPTVVTTRLSVRVALMELALYRGGGRGEPLATLSVHELSSEVCVLDPDTYTARASVAAVELEDLRYLRSRLDGGGGGGGGSERLVAFGGCPSAERATISRERGGLLPLLQLESTTGPAVGGTRAGATLQRFTLEVEPTFLLDVGRVFYPTLAGGGGEAPEEVLPRDIALAPGVVHALDADVVLSKGVRIVADGGAGGEYVLDGGGRALRVREADVFSGPVIFVGPKCVLTLKNVLVEIEAACGAKAAWPFVVKLAAGARCVAAPEDKVSFASSSASVADCDRELPASALSASETAAAAGATTAAATATAAATRTTFSFRATCLELRVVGDGRGNGDAGDNAGEDDAVDFTLGVNAEYVSETRCAADGGDTDTDVQLQLARVGVRQSSGSDGNDASDGDGDILAPVDVTMRYAVRADKNGVQDDEARITLGASPLSFSLSNERVELLSRLSARLASAFASAPVAPCRVFNKVWSSDELGASADDAAGGFDEGVGGSTRGAAGWSIWRPRPPSGYAPLGDVVALGVAKPPADPVTVIRASPAFTSPPLAFEHAGTRTPPSIAAAGLVAWTPTPPPGFVALGVVCAPEGSGPPPLDAMRCVRRELVVAAEGVVGRACAGVGEAPLWVVNNAARTCVAGGARAARALDLRVPTGLPGEKRGASGGSSASAASSSTTTAAVDVDGFGSNVPLTGVTAAPVTMTVVDFERVWWDFKSGAKTRVSVWRPKVPRGWGSFGDVAVNRLEPPVSTVVVRVIPDRVERGASGRPRSPPTTPPIGYHLVWKDSGFRAGRSRHKQGTISFWRPVPQDGYVAIGDVASPSHASPPKDAVVCLRADLARALPQFAFSEGAAWTSAGAHFKLGKRPVALFHPNAFSEDWTSLGTFLAAHAEEGKSLRPPEMAYAPEYARWKSPTDQDGGGGGYVFSTRLDVLDATVFADAAARRAPLARLSLRRVSVDAKLTADNDTTAEVSCTTELSHFNARTAAWEPVVEPWSLVARYADVVDALDAPSKRRALDFTPPGYTLRVDGAGPLRTVITHAFLDDLIGAYAASMRAGGEKKTTHAAAAAKKKKMNENDGDGVVNATGRRVWTRAKNGVVTETKPGGILPGVGVERAPPASLLANGAEDGVVSPRSRPTSSEPCYALIEVLACRAVGVVESLDAASDDDSVPPPPLRTLRFSLDGVRGDGGVDHDHAACTIALEDETSTGAALVDVVPWRLANANANANDAGDAFGVLRLRAEVTHTSHGAIQAALGESRLDARVASSAIDVPSAVLLRAASAETWFPSDDGEWYELEPSAASGSNRRPRVRLRVRLVEGLQLRSPRARTPLGAAAMISSAMSSVSGDFDGLAIADAGVGGGDGGGGGGDGGAGRLERLKLYRAHQLELVWWSRNSGSILDVSGWHPVCPPGTALLGTSIVAGFNAPNEALIARAPWLDPAASVSSVSKPSVGPSATAPPVGFARVYADSGKRWMNDPNGTVAIWHPEAPPGYVAVGCVVTPDHQPPDPTKFACVRADLAAPSAAAPAPLWSNHGAHSKLGNEQLALYRTGVAGGAGWTAVSSHSREDVEHAEFPPFEIRWDVAAGASVEEASAIAAAAADDADADDDAAVATIGGPNIALAPNGPWAPVGSRRLGAATAAAVALGPARATAVVLDRRLGTLRAPATATSHLPFEMEARLVTLNVVPDAVAGGAKKKKIRRGGGGGGDAISDVADVYESERFYPFVGWTEPKGNLDEYFTGRFGELGGANSTSHFPDVPLPEGWRWDGPWELDRGVSVDANGWAYGANWVTKWGHGSGSRGIHVTRRRRWTRRRAPIDADDADDVDADDDDRGKLAADPSSWSGVLRAQEPGRPPADPLPLPLGCGGAAAGGSTSLGLDVRIPGRTEWARRDPAAFGSAWPIPIGRLAPRPRARDGDPIVNGHGPWLAECVDAAANAASSSSSSSSNPTTFVVFTAEPDLEVSSIAGVDALRGGRAWRLAAHAPVTIQTALPCACAFVLRAPDASAVATGVARPGAPCKITSADPRVPLALELTPLMPDGSPAGTCASAVPLRGGGPVAELCVGGGGGGDDGGTLRLAVAVDFACAPSPGAAAPPLLVDVRAPLMLANGCPFSVRAGALEAVKNRPIATTRVDAGAQRMLPTPQMKKFAKKSDGGHHRDDDDASLTARRTIYIAAAAHDGSAFGNPARVEIEPGAEPTRALMHTPSGPVLARVSSQPWAPKGASAAAPRPCLRVSIAPSLSIVNLSSVAVAVSATGATTQTFAPGQGPWPVLHAPERPRGRGGGGGGGGGDDDDDVEIAFAIDNAPSSAPLSVAEVAASATGMWISPPARGGAAVTATVAALHVAAETTAEGCRLLVLRGGSAPEECSAASLRVANRTWRDVSVRQVRRKNGADGAEAWDAIGPWLRVSAGSCTPWALSDPSAAAAAAAAGASISTAPSRRRREREIVPAEDDVETGGEGGENDEDDDDDDDDDGYFLAGYDGDAADDASSRPNFVEVCVGDVDDVQSARARVSLPSASASDAMPTDPLDRPAAIVRDTSGGASAHDTWHNVYAVRRVFDADAGAGAGVASIVVARHAASGVDAGEAERALLPAPKRRQLVRESHVEISLPVASLSVVDGADELLLASLDGFELASRSGLGPGGGSAAIEVAVRGVQVDDQCPRAAFPVIAYHNPAHGPLLRAFATTAPIEAGGDGEGAGSGGGKDARHPAISVNVTRGGVHLRVHEPFLWRLSDFAARLRSERMTVASGGKSGGAGAGAGAAAAATAAAADPVVVVGAMRISPIHAKITFKPSPDSRPNGVGPAVSSVLAFLNLDRLPIHIGEFRRARERARSSALSKQVYGHVKAEVLKQTLQVLASVNHLGNVAGTLDQFGDKIRDLGGLIGDDVIGGESRRGRGDDGGGGGGGDTDLFDDLTGGRVNVVTGAARGTGELAKGVLGGVAGIFTKAGKGFKKSGVQGFARGAAQGVVGLGTNTAAGAVNFVARVVEGVDATIGTAQDTVKGGQDAAAATRRRLPLAVRGDGVVRPWTQHDANGLRLLRVARAKTDAIGGKTRPFASDRFEASLAIADGRVLLLSNARVGVVAAAEERVEWVLTWAQVASVRVGEGGDDDGGAVVAIRARGDGARAMRLARCENNARAREVVARVGDVWAAARAASVGGGGGGGAGGGF</sequence>
<dbReference type="KEGG" id="mpp:MICPUCDRAFT_49875"/>
<dbReference type="GeneID" id="9680581"/>
<feature type="compositionally biased region" description="Low complexity" evidence="3">
    <location>
        <begin position="1639"/>
        <end position="1657"/>
    </location>
</feature>
<feature type="region of interest" description="Disordered" evidence="3">
    <location>
        <begin position="3659"/>
        <end position="3705"/>
    </location>
</feature>
<dbReference type="Pfam" id="PF12624">
    <property type="entry name" value="VPS13_N"/>
    <property type="match status" value="1"/>
</dbReference>
<feature type="region of interest" description="Disordered" evidence="3">
    <location>
        <begin position="4270"/>
        <end position="4328"/>
    </location>
</feature>
<protein>
    <submittedName>
        <fullName evidence="6">Predicted protein</fullName>
    </submittedName>
</protein>
<feature type="compositionally biased region" description="Pro residues" evidence="3">
    <location>
        <begin position="3691"/>
        <end position="3700"/>
    </location>
</feature>
<dbReference type="EMBL" id="GG663735">
    <property type="protein sequence ID" value="EEH60058.1"/>
    <property type="molecule type" value="Genomic_DNA"/>
</dbReference>
<dbReference type="eggNOG" id="KOG1809">
    <property type="taxonomic scope" value="Eukaryota"/>
</dbReference>
<reference evidence="6 7" key="1">
    <citation type="journal article" date="2009" name="Science">
        <title>Green evolution and dynamic adaptations revealed by genomes of the marine picoeukaryotes Micromonas.</title>
        <authorList>
            <person name="Worden A.Z."/>
            <person name="Lee J.H."/>
            <person name="Mock T."/>
            <person name="Rouze P."/>
            <person name="Simmons M.P."/>
            <person name="Aerts A.L."/>
            <person name="Allen A.E."/>
            <person name="Cuvelier M.L."/>
            <person name="Derelle E."/>
            <person name="Everett M.V."/>
            <person name="Foulon E."/>
            <person name="Grimwood J."/>
            <person name="Gundlach H."/>
            <person name="Henrissat B."/>
            <person name="Napoli C."/>
            <person name="McDonald S.M."/>
            <person name="Parker M.S."/>
            <person name="Rombauts S."/>
            <person name="Salamov A."/>
            <person name="Von Dassow P."/>
            <person name="Badger J.H."/>
            <person name="Coutinho P.M."/>
            <person name="Demir E."/>
            <person name="Dubchak I."/>
            <person name="Gentemann C."/>
            <person name="Eikrem W."/>
            <person name="Gready J.E."/>
            <person name="John U."/>
            <person name="Lanier W."/>
            <person name="Lindquist E.A."/>
            <person name="Lucas S."/>
            <person name="Mayer K.F."/>
            <person name="Moreau H."/>
            <person name="Not F."/>
            <person name="Otillar R."/>
            <person name="Panaud O."/>
            <person name="Pangilinan J."/>
            <person name="Paulsen I."/>
            <person name="Piegu B."/>
            <person name="Poliakov A."/>
            <person name="Robbens S."/>
            <person name="Schmutz J."/>
            <person name="Toulza E."/>
            <person name="Wyss T."/>
            <person name="Zelensky A."/>
            <person name="Zhou K."/>
            <person name="Armbrust E.V."/>
            <person name="Bhattacharya D."/>
            <person name="Goodenough U.W."/>
            <person name="Van de Peer Y."/>
            <person name="Grigoriev I.V."/>
        </authorList>
    </citation>
    <scope>NUCLEOTIDE SEQUENCE [LARGE SCALE GENOMIC DNA]</scope>
    <source>
        <strain evidence="6 7">CCMP1545</strain>
    </source>
</reference>
<feature type="region of interest" description="Disordered" evidence="3">
    <location>
        <begin position="1160"/>
        <end position="1181"/>
    </location>
</feature>
<feature type="compositionally biased region" description="Acidic residues" evidence="3">
    <location>
        <begin position="3659"/>
        <end position="3669"/>
    </location>
</feature>
<dbReference type="Pfam" id="PF06101">
    <property type="entry name" value="Vps62"/>
    <property type="match status" value="2"/>
</dbReference>
<feature type="region of interest" description="Disordered" evidence="3">
    <location>
        <begin position="4113"/>
        <end position="4132"/>
    </location>
</feature>
<dbReference type="InterPro" id="IPR026847">
    <property type="entry name" value="VPS13"/>
</dbReference>
<feature type="compositionally biased region" description="Basic and acidic residues" evidence="3">
    <location>
        <begin position="736"/>
        <end position="746"/>
    </location>
</feature>
<dbReference type="InterPro" id="IPR026854">
    <property type="entry name" value="VPS13_N"/>
</dbReference>
<feature type="compositionally biased region" description="Acidic residues" evidence="3">
    <location>
        <begin position="4288"/>
        <end position="4314"/>
    </location>
</feature>
<dbReference type="Pfam" id="PF25037">
    <property type="entry name" value="VPS13_C"/>
    <property type="match status" value="1"/>
</dbReference>
<feature type="region of interest" description="Disordered" evidence="3">
    <location>
        <begin position="712"/>
        <end position="762"/>
    </location>
</feature>
<gene>
    <name evidence="6" type="ORF">MICPUCDRAFT_49875</name>
</gene>